<evidence type="ECO:0000313" key="13">
    <source>
        <dbReference type="EMBL" id="MBB3102150.1"/>
    </source>
</evidence>
<keyword evidence="3 11" id="KW-0050">Antiport</keyword>
<feature type="transmembrane region" description="Helical" evidence="11">
    <location>
        <begin position="310"/>
        <end position="336"/>
    </location>
</feature>
<evidence type="ECO:0000256" key="11">
    <source>
        <dbReference type="RuleBase" id="RU366002"/>
    </source>
</evidence>
<feature type="transmembrane region" description="Helical" evidence="11">
    <location>
        <begin position="185"/>
        <end position="206"/>
    </location>
</feature>
<dbReference type="GO" id="GO:0005886">
    <property type="term" value="C:plasma membrane"/>
    <property type="evidence" value="ECO:0007669"/>
    <property type="project" value="UniProtKB-SubCell"/>
</dbReference>
<keyword evidence="7 11" id="KW-0915">Sodium</keyword>
<evidence type="ECO:0000256" key="5">
    <source>
        <dbReference type="ARBA" id="ARBA00022692"/>
    </source>
</evidence>
<keyword evidence="5 11" id="KW-0812">Transmembrane</keyword>
<comment type="function">
    <text evidence="11">Na(+)/H(+) antiporter that extrudes sodium in exchange for external protons.</text>
</comment>
<comment type="similarity">
    <text evidence="11">Belongs to the monovalent cation:proton antiporter 1 (CPA1) transporter (TC 2.A.36) family.</text>
</comment>
<evidence type="ECO:0000256" key="10">
    <source>
        <dbReference type="ARBA" id="ARBA00023201"/>
    </source>
</evidence>
<dbReference type="Gene3D" id="6.10.140.1330">
    <property type="match status" value="1"/>
</dbReference>
<dbReference type="InterPro" id="IPR018422">
    <property type="entry name" value="Cation/H_exchanger_CPA1"/>
</dbReference>
<evidence type="ECO:0000256" key="4">
    <source>
        <dbReference type="ARBA" id="ARBA00022475"/>
    </source>
</evidence>
<feature type="transmembrane region" description="Helical" evidence="11">
    <location>
        <begin position="357"/>
        <end position="382"/>
    </location>
</feature>
<keyword evidence="10 11" id="KW-0739">Sodium transport</keyword>
<feature type="transmembrane region" description="Helical" evidence="11">
    <location>
        <begin position="394"/>
        <end position="417"/>
    </location>
</feature>
<feature type="transmembrane region" description="Helical" evidence="11">
    <location>
        <begin position="218"/>
        <end position="236"/>
    </location>
</feature>
<dbReference type="PANTHER" id="PTHR10110:SF86">
    <property type="entry name" value="SODIUM_HYDROGEN EXCHANGER 7"/>
    <property type="match status" value="1"/>
</dbReference>
<gene>
    <name evidence="13" type="ORF">FHR87_000523</name>
</gene>
<protein>
    <submittedName>
        <fullName evidence="13">CPA1 family monovalent cation:H+ antiporter</fullName>
    </submittedName>
</protein>
<feature type="transmembrane region" description="Helical" evidence="11">
    <location>
        <begin position="84"/>
        <end position="105"/>
    </location>
</feature>
<keyword evidence="4" id="KW-1003">Cell membrane</keyword>
<comment type="subcellular location">
    <subcellularLocation>
        <location evidence="11">Cell inner membrane</location>
        <topology evidence="11">Multi-pass membrane protein</topology>
    </subcellularLocation>
    <subcellularLocation>
        <location evidence="1">Cell membrane</location>
        <topology evidence="1">Multi-pass membrane protein</topology>
    </subcellularLocation>
</comment>
<evidence type="ECO:0000259" key="12">
    <source>
        <dbReference type="Pfam" id="PF00999"/>
    </source>
</evidence>
<keyword evidence="2 11" id="KW-0813">Transport</keyword>
<evidence type="ECO:0000256" key="6">
    <source>
        <dbReference type="ARBA" id="ARBA00022989"/>
    </source>
</evidence>
<proteinExistence type="inferred from homology"/>
<feature type="transmembrane region" description="Helical" evidence="11">
    <location>
        <begin position="55"/>
        <end position="72"/>
    </location>
</feature>
<keyword evidence="8 11" id="KW-0406">Ion transport</keyword>
<dbReference type="GO" id="GO:0015385">
    <property type="term" value="F:sodium:proton antiporter activity"/>
    <property type="evidence" value="ECO:0007669"/>
    <property type="project" value="InterPro"/>
</dbReference>
<keyword evidence="9 11" id="KW-0472">Membrane</keyword>
<keyword evidence="6 11" id="KW-1133">Transmembrane helix</keyword>
<evidence type="ECO:0000256" key="2">
    <source>
        <dbReference type="ARBA" id="ARBA00022448"/>
    </source>
</evidence>
<evidence type="ECO:0000313" key="14">
    <source>
        <dbReference type="Proteomes" id="UP000549250"/>
    </source>
</evidence>
<dbReference type="RefSeq" id="WP_183165158.1">
    <property type="nucleotide sequence ID" value="NZ_JACHXI010000002.1"/>
</dbReference>
<feature type="transmembrane region" description="Helical" evidence="11">
    <location>
        <begin position="158"/>
        <end position="179"/>
    </location>
</feature>
<dbReference type="InterPro" id="IPR006153">
    <property type="entry name" value="Cation/H_exchanger_TM"/>
</dbReference>
<keyword evidence="14" id="KW-1185">Reference proteome</keyword>
<organism evidence="13 14">
    <name type="scientific">Azomonas macrocytogenes</name>
    <name type="common">Azotobacter macrocytogenes</name>
    <dbReference type="NCBI Taxonomy" id="69962"/>
    <lineage>
        <taxon>Bacteria</taxon>
        <taxon>Pseudomonadati</taxon>
        <taxon>Pseudomonadota</taxon>
        <taxon>Gammaproteobacteria</taxon>
        <taxon>Pseudomonadales</taxon>
        <taxon>Pseudomonadaceae</taxon>
        <taxon>Azomonas</taxon>
    </lineage>
</organism>
<keyword evidence="11" id="KW-0997">Cell inner membrane</keyword>
<comment type="caution">
    <text evidence="13">The sequence shown here is derived from an EMBL/GenBank/DDBJ whole genome shotgun (WGS) entry which is preliminary data.</text>
</comment>
<evidence type="ECO:0000256" key="7">
    <source>
        <dbReference type="ARBA" id="ARBA00023053"/>
    </source>
</evidence>
<feature type="domain" description="Cation/H+ exchanger transmembrane" evidence="12">
    <location>
        <begin position="14"/>
        <end position="418"/>
    </location>
</feature>
<name>A0A839T0T0_AZOMA</name>
<dbReference type="PANTHER" id="PTHR10110">
    <property type="entry name" value="SODIUM/HYDROGEN EXCHANGER"/>
    <property type="match status" value="1"/>
</dbReference>
<dbReference type="GO" id="GO:0051453">
    <property type="term" value="P:regulation of intracellular pH"/>
    <property type="evidence" value="ECO:0007669"/>
    <property type="project" value="TreeGrafter"/>
</dbReference>
<accession>A0A839T0T0</accession>
<evidence type="ECO:0000256" key="3">
    <source>
        <dbReference type="ARBA" id="ARBA00022449"/>
    </source>
</evidence>
<dbReference type="GO" id="GO:0015386">
    <property type="term" value="F:potassium:proton antiporter activity"/>
    <property type="evidence" value="ECO:0007669"/>
    <property type="project" value="TreeGrafter"/>
</dbReference>
<evidence type="ECO:0000256" key="9">
    <source>
        <dbReference type="ARBA" id="ARBA00023136"/>
    </source>
</evidence>
<reference evidence="13 14" key="1">
    <citation type="submission" date="2020-08" db="EMBL/GenBank/DDBJ databases">
        <title>Genomic Encyclopedia of Type Strains, Phase III (KMG-III): the genomes of soil and plant-associated and newly described type strains.</title>
        <authorList>
            <person name="Whitman W."/>
        </authorList>
    </citation>
    <scope>NUCLEOTIDE SEQUENCE [LARGE SCALE GENOMIC DNA]</scope>
    <source>
        <strain evidence="13 14">CECT 4462</strain>
    </source>
</reference>
<feature type="transmembrane region" description="Helical" evidence="11">
    <location>
        <begin position="111"/>
        <end position="137"/>
    </location>
</feature>
<evidence type="ECO:0000256" key="8">
    <source>
        <dbReference type="ARBA" id="ARBA00023065"/>
    </source>
</evidence>
<sequence length="550" mass="60091">MEAVSLILVMLVVVLASSMLSRMLPASLPVTLPLLQIILGAVVGLVSDWRLQLDPQIFFLLFLPPLLFLDGWRIPKECLAHERGLVMGLAVGLVVFTVLGAGYFIHWLLPVIPLGVAFALAAVISPTDPVAVSAIAARVPVPKRLMNILEGESLLNDASGLVCLRFAVAAVLTGNFALSEALLDFFHLALGGIIIGALIAWFISFAKLWVSKHFGEDTAAQILISLLLPFMAYLAAEHFHCSGILAAVAAGFVMSRTELSGQVMAITRLQRQSIWDTLKYALNGLMFVLLGEQLPTIIGQVGALDDLGTLLDLLGCVLLINLALLVLRFIWVLMSLRFTLFAGNDAKHFTWFKAARISLAMSVAGVRGAISLAGIMTLPLYISLGYPFPARDLAVFLATGVIIMSLVLAGMLLPWLVKNLLLPHELEADTREERALDQAAEAAIQAIEKELHKVLHASARENSSDVTSTYMEIAARVTDSYRERIEGHAAPLETQQMALASAEIERKLLLIGLHAERNELFRLARTKRLGELQTRKLVRRIDLIEAQYLH</sequence>
<dbReference type="NCBIfam" id="TIGR00831">
    <property type="entry name" value="a_cpa1"/>
    <property type="match status" value="1"/>
</dbReference>
<evidence type="ECO:0000256" key="1">
    <source>
        <dbReference type="ARBA" id="ARBA00004651"/>
    </source>
</evidence>
<dbReference type="Pfam" id="PF00999">
    <property type="entry name" value="Na_H_Exchanger"/>
    <property type="match status" value="1"/>
</dbReference>
<dbReference type="InterPro" id="IPR004705">
    <property type="entry name" value="Cation/H_exchanger_CPA1_bac"/>
</dbReference>
<feature type="transmembrane region" description="Helical" evidence="11">
    <location>
        <begin position="6"/>
        <end position="24"/>
    </location>
</feature>
<dbReference type="GO" id="GO:0098719">
    <property type="term" value="P:sodium ion import across plasma membrane"/>
    <property type="evidence" value="ECO:0007669"/>
    <property type="project" value="TreeGrafter"/>
</dbReference>
<dbReference type="EMBL" id="JACHXI010000002">
    <property type="protein sequence ID" value="MBB3102150.1"/>
    <property type="molecule type" value="Genomic_DNA"/>
</dbReference>
<dbReference type="Proteomes" id="UP000549250">
    <property type="component" value="Unassembled WGS sequence"/>
</dbReference>
<feature type="transmembrane region" description="Helical" evidence="11">
    <location>
        <begin position="31"/>
        <end position="49"/>
    </location>
</feature>
<dbReference type="AlphaFoldDB" id="A0A839T0T0"/>